<reference evidence="4" key="2">
    <citation type="submission" date="2023-01" db="EMBL/GenBank/DDBJ databases">
        <title>Draft genome sequence of Portibacter lacus strain NBRC 108769.</title>
        <authorList>
            <person name="Sun Q."/>
            <person name="Mori K."/>
        </authorList>
    </citation>
    <scope>NUCLEOTIDE SEQUENCE</scope>
    <source>
        <strain evidence="4">NBRC 108769</strain>
    </source>
</reference>
<protein>
    <submittedName>
        <fullName evidence="4">Oxidoreductase</fullName>
    </submittedName>
</protein>
<dbReference type="Gene3D" id="3.90.180.10">
    <property type="entry name" value="Medium-chain alcohol dehydrogenases, catalytic domain"/>
    <property type="match status" value="1"/>
</dbReference>
<reference evidence="4" key="1">
    <citation type="journal article" date="2014" name="Int. J. Syst. Evol. Microbiol.">
        <title>Complete genome sequence of Corynebacterium casei LMG S-19264T (=DSM 44701T), isolated from a smear-ripened cheese.</title>
        <authorList>
            <consortium name="US DOE Joint Genome Institute (JGI-PGF)"/>
            <person name="Walter F."/>
            <person name="Albersmeier A."/>
            <person name="Kalinowski J."/>
            <person name="Ruckert C."/>
        </authorList>
    </citation>
    <scope>NUCLEOTIDE SEQUENCE</scope>
    <source>
        <strain evidence="4">NBRC 108769</strain>
    </source>
</reference>
<dbReference type="SMART" id="SM00829">
    <property type="entry name" value="PKS_ER"/>
    <property type="match status" value="1"/>
</dbReference>
<organism evidence="4 5">
    <name type="scientific">Portibacter lacus</name>
    <dbReference type="NCBI Taxonomy" id="1099794"/>
    <lineage>
        <taxon>Bacteria</taxon>
        <taxon>Pseudomonadati</taxon>
        <taxon>Bacteroidota</taxon>
        <taxon>Saprospiria</taxon>
        <taxon>Saprospirales</taxon>
        <taxon>Haliscomenobacteraceae</taxon>
        <taxon>Portibacter</taxon>
    </lineage>
</organism>
<dbReference type="GO" id="GO:0016651">
    <property type="term" value="F:oxidoreductase activity, acting on NAD(P)H"/>
    <property type="evidence" value="ECO:0007669"/>
    <property type="project" value="TreeGrafter"/>
</dbReference>
<dbReference type="GO" id="GO:0070402">
    <property type="term" value="F:NADPH binding"/>
    <property type="evidence" value="ECO:0007669"/>
    <property type="project" value="TreeGrafter"/>
</dbReference>
<dbReference type="SUPFAM" id="SSF51735">
    <property type="entry name" value="NAD(P)-binding Rossmann-fold domains"/>
    <property type="match status" value="1"/>
</dbReference>
<gene>
    <name evidence="4" type="ORF">GCM10007940_18880</name>
</gene>
<comment type="caution">
    <text evidence="4">The sequence shown here is derived from an EMBL/GenBank/DDBJ whole genome shotgun (WGS) entry which is preliminary data.</text>
</comment>
<dbReference type="AlphaFoldDB" id="A0AA37SM98"/>
<evidence type="ECO:0000259" key="3">
    <source>
        <dbReference type="SMART" id="SM00829"/>
    </source>
</evidence>
<dbReference type="CDD" id="cd08273">
    <property type="entry name" value="MDR8"/>
    <property type="match status" value="1"/>
</dbReference>
<keyword evidence="2" id="KW-0560">Oxidoreductase</keyword>
<dbReference type="InterPro" id="IPR013154">
    <property type="entry name" value="ADH-like_N"/>
</dbReference>
<dbReference type="Proteomes" id="UP001156666">
    <property type="component" value="Unassembled WGS sequence"/>
</dbReference>
<dbReference type="Pfam" id="PF08240">
    <property type="entry name" value="ADH_N"/>
    <property type="match status" value="1"/>
</dbReference>
<dbReference type="InterPro" id="IPR020843">
    <property type="entry name" value="ER"/>
</dbReference>
<dbReference type="RefSeq" id="WP_235293851.1">
    <property type="nucleotide sequence ID" value="NZ_BSOH01000010.1"/>
</dbReference>
<accession>A0AA37SM98</accession>
<dbReference type="SUPFAM" id="SSF50129">
    <property type="entry name" value="GroES-like"/>
    <property type="match status" value="1"/>
</dbReference>
<dbReference type="PANTHER" id="PTHR48106">
    <property type="entry name" value="QUINONE OXIDOREDUCTASE PIG3-RELATED"/>
    <property type="match status" value="1"/>
</dbReference>
<dbReference type="Gene3D" id="3.40.50.720">
    <property type="entry name" value="NAD(P)-binding Rossmann-like Domain"/>
    <property type="match status" value="1"/>
</dbReference>
<keyword evidence="5" id="KW-1185">Reference proteome</keyword>
<dbReference type="EMBL" id="BSOH01000010">
    <property type="protein sequence ID" value="GLR17273.1"/>
    <property type="molecule type" value="Genomic_DNA"/>
</dbReference>
<keyword evidence="1" id="KW-0521">NADP</keyword>
<evidence type="ECO:0000313" key="5">
    <source>
        <dbReference type="Proteomes" id="UP001156666"/>
    </source>
</evidence>
<evidence type="ECO:0000313" key="4">
    <source>
        <dbReference type="EMBL" id="GLR17273.1"/>
    </source>
</evidence>
<evidence type="ECO:0000256" key="1">
    <source>
        <dbReference type="ARBA" id="ARBA00022857"/>
    </source>
</evidence>
<name>A0AA37SM98_9BACT</name>
<feature type="domain" description="Enoyl reductase (ER)" evidence="3">
    <location>
        <begin position="12"/>
        <end position="333"/>
    </location>
</feature>
<sequence>MEYKRIVISKFGGPEVLKLITEPELPEPSAGQVRVKVLCTSAAFTDTLIRRGIYLGIKQKPPFSPGYDLIGVIDKVGEGGDHLKVGQKIAELTVTGAYTEYICLDAKTIATVPEGLDNGESVSLILTYLTAYQMLHRSAQIKPGQTILVHACSGAVGIAMLQLGKLLNLKIYGTASAEKHDFIRSYGAIPIDYKNEDFVEVLKKAEPNGVDAVFDPIGGDYFPRSLKVLKKKGTLVGFGYQNSASGNGGNVILDFFKVKFWNLLPNKPSAKFYIISSWHKEHNDWFKEDLGVLFQLLSEKKIKPVIGKVMKLSEAAEAHKLVEAASIQGKIILNIGQ</sequence>
<dbReference type="InterPro" id="IPR036291">
    <property type="entry name" value="NAD(P)-bd_dom_sf"/>
</dbReference>
<evidence type="ECO:0000256" key="2">
    <source>
        <dbReference type="ARBA" id="ARBA00023002"/>
    </source>
</evidence>
<dbReference type="InterPro" id="IPR011032">
    <property type="entry name" value="GroES-like_sf"/>
</dbReference>
<dbReference type="Pfam" id="PF13602">
    <property type="entry name" value="ADH_zinc_N_2"/>
    <property type="match status" value="1"/>
</dbReference>
<proteinExistence type="predicted"/>